<dbReference type="AlphaFoldDB" id="A0A4S2KTN5"/>
<reference evidence="1 2" key="1">
    <citation type="journal article" date="2019" name="Philos. Trans. R. Soc. Lond., B, Biol. Sci.">
        <title>Ant behaviour and brain gene expression of defending hosts depend on the ecological success of the intruding social parasite.</title>
        <authorList>
            <person name="Kaur R."/>
            <person name="Stoldt M."/>
            <person name="Jongepier E."/>
            <person name="Feldmeyer B."/>
            <person name="Menzel F."/>
            <person name="Bornberg-Bauer E."/>
            <person name="Foitzik S."/>
        </authorList>
    </citation>
    <scope>NUCLEOTIDE SEQUENCE [LARGE SCALE GENOMIC DNA]</scope>
    <source>
        <tissue evidence="1">Whole body</tissue>
    </source>
</reference>
<sequence length="94" mass="10763">RESSKIGEEPFKTWIRLQSLLRGIGGSRAIIDITCHVNIGYRRLPNLSAEKGARAKGIVERNRRCPSKKLRNESHPTRFRVSSLEIFDRPHVKA</sequence>
<proteinExistence type="predicted"/>
<keyword evidence="2" id="KW-1185">Reference proteome</keyword>
<accession>A0A4S2KTN5</accession>
<gene>
    <name evidence="1" type="ORF">DBV15_09193</name>
</gene>
<organism evidence="1 2">
    <name type="scientific">Temnothorax longispinosus</name>
    <dbReference type="NCBI Taxonomy" id="300112"/>
    <lineage>
        <taxon>Eukaryota</taxon>
        <taxon>Metazoa</taxon>
        <taxon>Ecdysozoa</taxon>
        <taxon>Arthropoda</taxon>
        <taxon>Hexapoda</taxon>
        <taxon>Insecta</taxon>
        <taxon>Pterygota</taxon>
        <taxon>Neoptera</taxon>
        <taxon>Endopterygota</taxon>
        <taxon>Hymenoptera</taxon>
        <taxon>Apocrita</taxon>
        <taxon>Aculeata</taxon>
        <taxon>Formicoidea</taxon>
        <taxon>Formicidae</taxon>
        <taxon>Myrmicinae</taxon>
        <taxon>Temnothorax</taxon>
    </lineage>
</organism>
<evidence type="ECO:0000313" key="1">
    <source>
        <dbReference type="EMBL" id="TGZ51388.1"/>
    </source>
</evidence>
<name>A0A4S2KTN5_9HYME</name>
<dbReference type="Proteomes" id="UP000310200">
    <property type="component" value="Unassembled WGS sequence"/>
</dbReference>
<evidence type="ECO:0000313" key="2">
    <source>
        <dbReference type="Proteomes" id="UP000310200"/>
    </source>
</evidence>
<dbReference type="EMBL" id="QBLH01001684">
    <property type="protein sequence ID" value="TGZ51388.1"/>
    <property type="molecule type" value="Genomic_DNA"/>
</dbReference>
<comment type="caution">
    <text evidence="1">The sequence shown here is derived from an EMBL/GenBank/DDBJ whole genome shotgun (WGS) entry which is preliminary data.</text>
</comment>
<feature type="non-terminal residue" evidence="1">
    <location>
        <position position="1"/>
    </location>
</feature>
<protein>
    <submittedName>
        <fullName evidence="1">Uncharacterized protein</fullName>
    </submittedName>
</protein>